<evidence type="ECO:0000256" key="3">
    <source>
        <dbReference type="ARBA" id="ARBA00022964"/>
    </source>
</evidence>
<keyword evidence="5" id="KW-0408">Iron</keyword>
<dbReference type="InterPro" id="IPR039994">
    <property type="entry name" value="NO66-like"/>
</dbReference>
<dbReference type="Pfam" id="PF20514">
    <property type="entry name" value="WHD_ROXA"/>
    <property type="match status" value="1"/>
</dbReference>
<dbReference type="InterPro" id="IPR003347">
    <property type="entry name" value="JmjC_dom"/>
</dbReference>
<keyword evidence="7" id="KW-0687">Ribonucleoprotein</keyword>
<dbReference type="AlphaFoldDB" id="A0A1I0DBN8"/>
<dbReference type="SUPFAM" id="SSF51197">
    <property type="entry name" value="Clavaminate synthase-like"/>
    <property type="match status" value="1"/>
</dbReference>
<feature type="domain" description="JmjC" evidence="6">
    <location>
        <begin position="95"/>
        <end position="223"/>
    </location>
</feature>
<evidence type="ECO:0000259" key="6">
    <source>
        <dbReference type="PROSITE" id="PS51184"/>
    </source>
</evidence>
<evidence type="ECO:0000256" key="4">
    <source>
        <dbReference type="ARBA" id="ARBA00023002"/>
    </source>
</evidence>
<dbReference type="SMART" id="SM00558">
    <property type="entry name" value="JmjC"/>
    <property type="match status" value="1"/>
</dbReference>
<gene>
    <name evidence="7" type="ORF">SAMN05660429_01441</name>
</gene>
<dbReference type="PANTHER" id="PTHR13096:SF8">
    <property type="entry name" value="RIBOSOMAL OXYGENASE 1"/>
    <property type="match status" value="1"/>
</dbReference>
<protein>
    <submittedName>
        <fullName evidence="7">50S ribosomal protein L16 3-hydroxylase</fullName>
    </submittedName>
</protein>
<keyword evidence="3" id="KW-0223">Dioxygenase</keyword>
<dbReference type="GO" id="GO:0016706">
    <property type="term" value="F:2-oxoglutarate-dependent dioxygenase activity"/>
    <property type="evidence" value="ECO:0007669"/>
    <property type="project" value="TreeGrafter"/>
</dbReference>
<dbReference type="RefSeq" id="WP_093328842.1">
    <property type="nucleotide sequence ID" value="NZ_AP027363.1"/>
</dbReference>
<evidence type="ECO:0000256" key="1">
    <source>
        <dbReference type="ARBA" id="ARBA00001954"/>
    </source>
</evidence>
<evidence type="ECO:0000313" key="7">
    <source>
        <dbReference type="EMBL" id="SET29366.1"/>
    </source>
</evidence>
<dbReference type="STRING" id="349064.SAMN05660429_01441"/>
<evidence type="ECO:0000256" key="5">
    <source>
        <dbReference type="ARBA" id="ARBA00023004"/>
    </source>
</evidence>
<dbReference type="Gene3D" id="2.60.120.650">
    <property type="entry name" value="Cupin"/>
    <property type="match status" value="1"/>
</dbReference>
<dbReference type="PANTHER" id="PTHR13096">
    <property type="entry name" value="MINA53 MYC INDUCED NUCLEAR ANTIGEN"/>
    <property type="match status" value="1"/>
</dbReference>
<evidence type="ECO:0000256" key="2">
    <source>
        <dbReference type="ARBA" id="ARBA00022723"/>
    </source>
</evidence>
<dbReference type="GO" id="GO:0046872">
    <property type="term" value="F:metal ion binding"/>
    <property type="evidence" value="ECO:0007669"/>
    <property type="project" value="UniProtKB-KW"/>
</dbReference>
<reference evidence="7 8" key="1">
    <citation type="submission" date="2016-10" db="EMBL/GenBank/DDBJ databases">
        <authorList>
            <person name="de Groot N.N."/>
        </authorList>
    </citation>
    <scope>NUCLEOTIDE SEQUENCE [LARGE SCALE GENOMIC DNA]</scope>
    <source>
        <strain evidence="7 8">DSM 19706</strain>
    </source>
</reference>
<keyword evidence="4" id="KW-0560">Oxidoreductase</keyword>
<dbReference type="Gene3D" id="3.40.366.30">
    <property type="entry name" value="50S ribosomal protein L16 arginine hydroxylase, Chain A, Domain 2"/>
    <property type="match status" value="1"/>
</dbReference>
<comment type="cofactor">
    <cofactor evidence="1">
        <name>Fe(2+)</name>
        <dbReference type="ChEBI" id="CHEBI:29033"/>
    </cofactor>
</comment>
<dbReference type="InterPro" id="IPR046799">
    <property type="entry name" value="ROXA-like_wH"/>
</dbReference>
<dbReference type="EMBL" id="FOHK01000006">
    <property type="protein sequence ID" value="SET29366.1"/>
    <property type="molecule type" value="Genomic_DNA"/>
</dbReference>
<dbReference type="Proteomes" id="UP000199308">
    <property type="component" value="Unassembled WGS sequence"/>
</dbReference>
<keyword evidence="7" id="KW-0689">Ribosomal protein</keyword>
<dbReference type="Pfam" id="PF08007">
    <property type="entry name" value="JmjC_2"/>
    <property type="match status" value="1"/>
</dbReference>
<dbReference type="PROSITE" id="PS51184">
    <property type="entry name" value="JMJC"/>
    <property type="match status" value="1"/>
</dbReference>
<accession>A0A1I0DBN8</accession>
<keyword evidence="8" id="KW-1185">Reference proteome</keyword>
<proteinExistence type="predicted"/>
<evidence type="ECO:0000313" key="8">
    <source>
        <dbReference type="Proteomes" id="UP000199308"/>
    </source>
</evidence>
<keyword evidence="2" id="KW-0479">Metal-binding</keyword>
<dbReference type="OrthoDB" id="9764016at2"/>
<sequence length="381" mass="42817">MHTIAWDKLTPELFLQEYWQTKPLLIKGGFASFTDTIDANELAGLAMESHIESRIVSHDGNSNWQVKHGPFEDFADLGEDNWTLLVQAVNNWSSETDSLINAFNFIPRWRIDDVMVSFSTPGGGVGPHLDQYDVFIIQGSGQRRWQVGLPDNNLQTILPHEDLKQVSAFNAVIDEITEAGDILYIPPNHPHNGIALDNAMNFSVGFQAPSGQDLWSAFADKLIDENRAETRFGDKGRTLQQNDSQLSKADVGKLRDFMLSQVNDDALFKTFIGSVLTQSHHAQELLIPAQPIDDTILDDLFSEEELVLTPINGLKVLYIEDSDSLFINGDCFDISGVYPGFVEMFAKKQQISTETAKYHCDCLKNKQLLTNVLNKGYWYID</sequence>
<organism evidence="7 8">
    <name type="scientific">Thalassotalea agarivorans</name>
    <name type="common">Thalassomonas agarivorans</name>
    <dbReference type="NCBI Taxonomy" id="349064"/>
    <lineage>
        <taxon>Bacteria</taxon>
        <taxon>Pseudomonadati</taxon>
        <taxon>Pseudomonadota</taxon>
        <taxon>Gammaproteobacteria</taxon>
        <taxon>Alteromonadales</taxon>
        <taxon>Colwelliaceae</taxon>
        <taxon>Thalassotalea</taxon>
    </lineage>
</organism>
<name>A0A1I0DBN8_THASX</name>
<dbReference type="GO" id="GO:0005840">
    <property type="term" value="C:ribosome"/>
    <property type="evidence" value="ECO:0007669"/>
    <property type="project" value="UniProtKB-KW"/>
</dbReference>